<evidence type="ECO:0000256" key="10">
    <source>
        <dbReference type="SAM" id="MobiDB-lite"/>
    </source>
</evidence>
<evidence type="ECO:0000259" key="11">
    <source>
        <dbReference type="PROSITE" id="PS50878"/>
    </source>
</evidence>
<dbReference type="PROSITE" id="PS50994">
    <property type="entry name" value="INTEGRASE"/>
    <property type="match status" value="1"/>
</dbReference>
<dbReference type="SUPFAM" id="SSF56672">
    <property type="entry name" value="DNA/RNA polymerases"/>
    <property type="match status" value="1"/>
</dbReference>
<evidence type="ECO:0000313" key="13">
    <source>
        <dbReference type="EMBL" id="CAK9006310.1"/>
    </source>
</evidence>
<dbReference type="Pfam" id="PF17919">
    <property type="entry name" value="RT_RNaseH_2"/>
    <property type="match status" value="1"/>
</dbReference>
<keyword evidence="5" id="KW-0378">Hydrolase</keyword>
<feature type="compositionally biased region" description="Basic and acidic residues" evidence="10">
    <location>
        <begin position="21"/>
        <end position="43"/>
    </location>
</feature>
<reference evidence="13 14" key="1">
    <citation type="submission" date="2024-02" db="EMBL/GenBank/DDBJ databases">
        <authorList>
            <person name="Chen Y."/>
            <person name="Shah S."/>
            <person name="Dougan E. K."/>
            <person name="Thang M."/>
            <person name="Chan C."/>
        </authorList>
    </citation>
    <scope>NUCLEOTIDE SEQUENCE [LARGE SCALE GENOMIC DNA]</scope>
</reference>
<keyword evidence="1" id="KW-0808">Transferase</keyword>
<dbReference type="PROSITE" id="PS00141">
    <property type="entry name" value="ASP_PROTEASE"/>
    <property type="match status" value="1"/>
</dbReference>
<feature type="compositionally biased region" description="Low complexity" evidence="10">
    <location>
        <begin position="179"/>
        <end position="189"/>
    </location>
</feature>
<sequence>MEPGDAAAGDREEDVSLSTDTLERSDGARQTRSHRAESDRQDDLLSSMLSAARGGVDLAGNELLLGQSDDLEPDTDLDLMERSFMVALRNVRRLRVERENGLGEDPQPRSPASTAAVSSTDTTQEGDLVTVDDGSGSASETDIHGEPLVGGFRPPPRTLTDAHGLQSAVAAPPAYTGAAAAPQRGAAPAWTPPMARHGGGGLAQQAPSGASPLAAIELQRQAVSSQVHVVQQAMQVPKLQSPFTMFDLKRFVEEHSVFVRRLMSQGQKPPSLLDSLETDALVHLTGMVNAHLRSDKSFVKRLPHTLQISDIDRVLSTYIGGQQVLGPVISRIADKLPSLLKSALATDQAPSAQLGYFVGKLDALAAELGLALGTKEDVLSKLSVSPLVNNPARSEFFKALPEDWSADVRQACISSGAQSVSDVFDLAHRRAIDIWDSVWLSSRLAKKKKKSTQEKSGTASSDDTGAKGGEDSSGGGKNKRKKKKFGHSNKSSGAETGTSSSEKGFGKPKRVPVPTPGATCEGCGAQGHEVFKLVDGKRVKNCPKYLPKDLYSKLHRQWESNGRGESRRVQGPHNAVDEHDGMVSVKIFSNSANDAVYAEKTSVKFDRVVVDSGADFSVLPRAVFDNLRGQLGGLVTSEMTARDPRVLRVADSTEHKVELAIELTLGLDMGVAPKESLARVRFLVPTRSYSSEEILLGQDVLRQAGVPPLHEQLQERLAAAPGDVVDLTASDPDALAQVEREASARRVATAAILREEPEPFGRSVGKKFELPPEEDGDADLPPIEGVLGEQRPHARADDPELHAAIADMRERAVQSGFPDSHLPKLDQILQTNVDVFALGFSKDLQSADVPAWQEAWDPVGWQEYKAKSSNSSYRKYSMEEREFMTEFCDDLVSSGKLVPLEEAKLPPDTPRVYSPAVCVRKSTGKLRLVFDLRAANLVTQDVHLATPDVEEVLDHALRQNASMYAQFDLLGSYWQRPLAPESQGLFLCRAQTTRGGEIFVPQFVLQGAKNSASALIRMLDGILRDIESKIGLSRYVDDLLIGSRNIDEHLERIDALLSRLRRHHVYVNPSKVSLFSTSVDFLGYHIENGRKHVLADRKEFILGFPRPRTVERLGAFLGVTGWLRQSLPGYHQLVAPLQELKTRLSASSRSKRAVALKRIVISDDDWTAAHDDAFESTKRALAKSVALGVIKDGDEACLYVDSSDQGYAYFLCSVAPNQMDLPHLEREVTPVAYGGRLFKAHELKYSLPRKEALAAKEAVEKQRLRLMRKGLFHLFSDHLNLVRAVKAINSDSLGKVVTGALSRIALFLSAHPGYYWHVSGDENLAADYGSRVAEDLDPSPANVRMVFGQPLTRQDGLEVAVSSDFEMVDDSDSNIHIVDGRAYQYGRGHAPARLDSSSILPSTGARYNLRPRSSRLDPGVGVQHQEQLDDNEVQDDSGSTQLDLDGVEVEKDDVPVKDFSLHRDADVPEHAYNMARAGLFLSGDFAFPSISEIRRSQRKVLEAGSVSRPLRMSTVGLPAHLQQQDEIVVNDDTVLVNGEETSIDEDGLHRLDGRIWIPVSQDQLHMRILVELHSGCLHSSVTRMVADFNRIFVMLNSRKWIKYLVSRCANCLTSRLGDKVPRPMGATMIPERPNALMGMDFVKLFPERSHDVGARRGNDLTPYLLVMLDHFSRFTLLWPAARANAAAAFDGFVFWCQIFGPPSVLMTDRGSHFDSELNALTSQALGVEQAFSTPRWSRSNGRSERRVRDVVEAFRNVCSEARVPHDCYPVLLPYVTFRLNACTSPALGDRSPHEVMFGREPRGALEKLVHRSPDDDMVFLTKEVGVSFEEKVQELKRHLDSMWLSVRESHEGANAEARRRWNAKRHVSPLLLQVGDNVVYRARQKGRVKVTHKWLGPAAVIGVLSGSVFKIRDLLTQDTYEVHASHLARFDEALLGVEQRDLARSAAFQRYSHQIGRLGRVRLGADGRHVVMVHYRGYDNDDETGQAEEALEPLHRAMPKTVEKLLKRLEDDGEIALAQSVRQELHGDE</sequence>
<keyword evidence="9" id="KW-0511">Multifunctional enzyme</keyword>
<evidence type="ECO:0000259" key="12">
    <source>
        <dbReference type="PROSITE" id="PS50994"/>
    </source>
</evidence>
<keyword evidence="4" id="KW-0255">Endonuclease</keyword>
<evidence type="ECO:0000256" key="2">
    <source>
        <dbReference type="ARBA" id="ARBA00022695"/>
    </source>
</evidence>
<evidence type="ECO:0000313" key="14">
    <source>
        <dbReference type="Proteomes" id="UP001642464"/>
    </source>
</evidence>
<dbReference type="CDD" id="cd01647">
    <property type="entry name" value="RT_LTR"/>
    <property type="match status" value="1"/>
</dbReference>
<keyword evidence="7" id="KW-0229">DNA integration</keyword>
<feature type="region of interest" description="Disordered" evidence="10">
    <location>
        <begin position="179"/>
        <end position="208"/>
    </location>
</feature>
<keyword evidence="6" id="KW-0460">Magnesium</keyword>
<feature type="compositionally biased region" description="Low complexity" evidence="10">
    <location>
        <begin position="110"/>
        <end position="123"/>
    </location>
</feature>
<dbReference type="Gene3D" id="3.10.10.10">
    <property type="entry name" value="HIV Type 1 Reverse Transcriptase, subunit A, domain 1"/>
    <property type="match status" value="1"/>
</dbReference>
<evidence type="ECO:0000256" key="4">
    <source>
        <dbReference type="ARBA" id="ARBA00022759"/>
    </source>
</evidence>
<dbReference type="Gene3D" id="3.30.70.270">
    <property type="match status" value="2"/>
</dbReference>
<evidence type="ECO:0000256" key="5">
    <source>
        <dbReference type="ARBA" id="ARBA00022801"/>
    </source>
</evidence>
<accession>A0ABP0IW46</accession>
<dbReference type="InterPro" id="IPR043128">
    <property type="entry name" value="Rev_trsase/Diguanyl_cyclase"/>
</dbReference>
<evidence type="ECO:0000256" key="7">
    <source>
        <dbReference type="ARBA" id="ARBA00022908"/>
    </source>
</evidence>
<dbReference type="Gene3D" id="3.30.420.10">
    <property type="entry name" value="Ribonuclease H-like superfamily/Ribonuclease H"/>
    <property type="match status" value="1"/>
</dbReference>
<dbReference type="Proteomes" id="UP001642464">
    <property type="component" value="Unassembled WGS sequence"/>
</dbReference>
<dbReference type="InterPro" id="IPR036397">
    <property type="entry name" value="RNaseH_sf"/>
</dbReference>
<dbReference type="PANTHER" id="PTHR37984:SF5">
    <property type="entry name" value="PROTEIN NYNRIN-LIKE"/>
    <property type="match status" value="1"/>
</dbReference>
<keyword evidence="2" id="KW-0548">Nucleotidyltransferase</keyword>
<evidence type="ECO:0000256" key="9">
    <source>
        <dbReference type="ARBA" id="ARBA00023268"/>
    </source>
</evidence>
<dbReference type="InterPro" id="IPR043502">
    <property type="entry name" value="DNA/RNA_pol_sf"/>
</dbReference>
<dbReference type="EMBL" id="CAXAMM010005173">
    <property type="protein sequence ID" value="CAK9006310.1"/>
    <property type="molecule type" value="Genomic_DNA"/>
</dbReference>
<feature type="domain" description="Reverse transcriptase" evidence="11">
    <location>
        <begin position="900"/>
        <end position="1086"/>
    </location>
</feature>
<feature type="compositionally biased region" description="Polar residues" evidence="10">
    <location>
        <begin position="454"/>
        <end position="463"/>
    </location>
</feature>
<comment type="caution">
    <text evidence="13">The sequence shown here is derived from an EMBL/GenBank/DDBJ whole genome shotgun (WGS) entry which is preliminary data.</text>
</comment>
<dbReference type="PROSITE" id="PS50878">
    <property type="entry name" value="RT_POL"/>
    <property type="match status" value="1"/>
</dbReference>
<feature type="compositionally biased region" description="Basic residues" evidence="10">
    <location>
        <begin position="477"/>
        <end position="487"/>
    </location>
</feature>
<feature type="region of interest" description="Disordered" evidence="10">
    <location>
        <begin position="1410"/>
        <end position="1440"/>
    </location>
</feature>
<feature type="region of interest" description="Disordered" evidence="10">
    <location>
        <begin position="98"/>
        <end position="160"/>
    </location>
</feature>
<feature type="region of interest" description="Disordered" evidence="10">
    <location>
        <begin position="446"/>
        <end position="513"/>
    </location>
</feature>
<evidence type="ECO:0000256" key="6">
    <source>
        <dbReference type="ARBA" id="ARBA00022842"/>
    </source>
</evidence>
<evidence type="ECO:0000256" key="1">
    <source>
        <dbReference type="ARBA" id="ARBA00022679"/>
    </source>
</evidence>
<organism evidence="13 14">
    <name type="scientific">Durusdinium trenchii</name>
    <dbReference type="NCBI Taxonomy" id="1381693"/>
    <lineage>
        <taxon>Eukaryota</taxon>
        <taxon>Sar</taxon>
        <taxon>Alveolata</taxon>
        <taxon>Dinophyceae</taxon>
        <taxon>Suessiales</taxon>
        <taxon>Symbiodiniaceae</taxon>
        <taxon>Durusdinium</taxon>
    </lineage>
</organism>
<dbReference type="InterPro" id="IPR000477">
    <property type="entry name" value="RT_dom"/>
</dbReference>
<dbReference type="Pfam" id="PF00078">
    <property type="entry name" value="RVT_1"/>
    <property type="match status" value="1"/>
</dbReference>
<dbReference type="InterPro" id="IPR050951">
    <property type="entry name" value="Retrovirus_Pol_polyprotein"/>
</dbReference>
<dbReference type="SUPFAM" id="SSF53098">
    <property type="entry name" value="Ribonuclease H-like"/>
    <property type="match status" value="1"/>
</dbReference>
<name>A0ABP0IW46_9DINO</name>
<evidence type="ECO:0000256" key="3">
    <source>
        <dbReference type="ARBA" id="ARBA00022722"/>
    </source>
</evidence>
<feature type="domain" description="Integrase catalytic" evidence="12">
    <location>
        <begin position="1629"/>
        <end position="1800"/>
    </location>
</feature>
<dbReference type="InterPro" id="IPR001584">
    <property type="entry name" value="Integrase_cat-core"/>
</dbReference>
<dbReference type="InterPro" id="IPR001969">
    <property type="entry name" value="Aspartic_peptidase_AS"/>
</dbReference>
<dbReference type="InterPro" id="IPR041577">
    <property type="entry name" value="RT_RNaseH_2"/>
</dbReference>
<evidence type="ECO:0000256" key="8">
    <source>
        <dbReference type="ARBA" id="ARBA00022918"/>
    </source>
</evidence>
<protein>
    <submittedName>
        <fullName evidence="13">Gag-Pol polyprotein [Cleaved into: Matrix protein p15 (MA)</fullName>
    </submittedName>
</protein>
<proteinExistence type="predicted"/>
<dbReference type="InterPro" id="IPR012337">
    <property type="entry name" value="RNaseH-like_sf"/>
</dbReference>
<keyword evidence="3" id="KW-0540">Nuclease</keyword>
<keyword evidence="14" id="KW-1185">Reference proteome</keyword>
<keyword evidence="8" id="KW-0695">RNA-directed DNA polymerase</keyword>
<gene>
    <name evidence="13" type="ORF">SCF082_LOCUS8975</name>
</gene>
<dbReference type="PANTHER" id="PTHR37984">
    <property type="entry name" value="PROTEIN CBG26694"/>
    <property type="match status" value="1"/>
</dbReference>
<dbReference type="Pfam" id="PF00665">
    <property type="entry name" value="rve"/>
    <property type="match status" value="1"/>
</dbReference>
<feature type="compositionally biased region" description="Low complexity" evidence="10">
    <location>
        <begin position="488"/>
        <end position="503"/>
    </location>
</feature>
<feature type="region of interest" description="Disordered" evidence="10">
    <location>
        <begin position="1"/>
        <end position="44"/>
    </location>
</feature>